<feature type="chain" id="PRO_5040403779" evidence="1">
    <location>
        <begin position="21"/>
        <end position="343"/>
    </location>
</feature>
<organism evidence="2 3">
    <name type="scientific">Marasmius oreades</name>
    <name type="common">fairy-ring Marasmius</name>
    <dbReference type="NCBI Taxonomy" id="181124"/>
    <lineage>
        <taxon>Eukaryota</taxon>
        <taxon>Fungi</taxon>
        <taxon>Dikarya</taxon>
        <taxon>Basidiomycota</taxon>
        <taxon>Agaricomycotina</taxon>
        <taxon>Agaricomycetes</taxon>
        <taxon>Agaricomycetidae</taxon>
        <taxon>Agaricales</taxon>
        <taxon>Marasmiineae</taxon>
        <taxon>Marasmiaceae</taxon>
        <taxon>Marasmius</taxon>
    </lineage>
</organism>
<evidence type="ECO:0000313" key="3">
    <source>
        <dbReference type="Proteomes" id="UP001049176"/>
    </source>
</evidence>
<sequence>MFSATCLLAITALSVSFAEAIVSPAHQGIPFVEGGSLESTASTDLDLTFSAISLADQKGGDAISLNTSVTIDQAAEERYTPEGYEYVFGPLRRANNALHYMGFVFLDSYDPKACAQECNKRGFDSVGGACKYFNIWRAVNIVTRQAQSYTCAMYYIPTDASTATNAGQGNITVDLSRGYRRSSLLSDGGFDSFQCPNGEAFCFTDKTSTWTGTSPFGGHFDASIFHFAYYAYYGTGVGLLGSADGMDKLPGTLSPSHPLQTKAGGTYAIQFFLSSVFSGPVLEKEAFVSVVWNGNVVKTFNTGYASWAYYEVIVTAAGDDRLSFVGGKAPAFTFIDEVYVFLV</sequence>
<dbReference type="PANTHER" id="PTHR36578">
    <property type="entry name" value="CHROMOSOME 15, WHOLE GENOME SHOTGUN SEQUENCE"/>
    <property type="match status" value="1"/>
</dbReference>
<dbReference type="RefSeq" id="XP_043006106.1">
    <property type="nucleotide sequence ID" value="XM_043156321.1"/>
</dbReference>
<feature type="signal peptide" evidence="1">
    <location>
        <begin position="1"/>
        <end position="20"/>
    </location>
</feature>
<gene>
    <name evidence="2" type="ORF">E1B28_011298</name>
</gene>
<proteinExistence type="predicted"/>
<reference evidence="2" key="1">
    <citation type="journal article" date="2021" name="Genome Biol. Evol.">
        <title>The assembled and annotated genome of the fairy-ring fungus Marasmius oreades.</title>
        <authorList>
            <person name="Hiltunen M."/>
            <person name="Ament-Velasquez S.L."/>
            <person name="Johannesson H."/>
        </authorList>
    </citation>
    <scope>NUCLEOTIDE SEQUENCE</scope>
    <source>
        <strain evidence="2">03SP1</strain>
    </source>
</reference>
<dbReference type="Proteomes" id="UP001049176">
    <property type="component" value="Chromosome 7"/>
</dbReference>
<name>A0A9P7RTS8_9AGAR</name>
<dbReference type="AlphaFoldDB" id="A0A9P7RTS8"/>
<evidence type="ECO:0000256" key="1">
    <source>
        <dbReference type="SAM" id="SignalP"/>
    </source>
</evidence>
<comment type="caution">
    <text evidence="2">The sequence shown here is derived from an EMBL/GenBank/DDBJ whole genome shotgun (WGS) entry which is preliminary data.</text>
</comment>
<dbReference type="PANTHER" id="PTHR36578:SF1">
    <property type="entry name" value="APPLE DOMAIN-CONTAINING PROTEIN"/>
    <property type="match status" value="1"/>
</dbReference>
<dbReference type="GeneID" id="66080373"/>
<dbReference type="OrthoDB" id="271448at2759"/>
<keyword evidence="1" id="KW-0732">Signal</keyword>
<evidence type="ECO:0000313" key="2">
    <source>
        <dbReference type="EMBL" id="KAG7089636.1"/>
    </source>
</evidence>
<accession>A0A9P7RTS8</accession>
<protein>
    <submittedName>
        <fullName evidence="2">Uncharacterized protein</fullName>
    </submittedName>
</protein>
<dbReference type="EMBL" id="CM032187">
    <property type="protein sequence ID" value="KAG7089636.1"/>
    <property type="molecule type" value="Genomic_DNA"/>
</dbReference>
<keyword evidence="3" id="KW-1185">Reference proteome</keyword>